<evidence type="ECO:0000256" key="1">
    <source>
        <dbReference type="SAM" id="SignalP"/>
    </source>
</evidence>
<organism evidence="2 3">
    <name type="scientific">Aspergillus bertholletiae</name>
    <dbReference type="NCBI Taxonomy" id="1226010"/>
    <lineage>
        <taxon>Eukaryota</taxon>
        <taxon>Fungi</taxon>
        <taxon>Dikarya</taxon>
        <taxon>Ascomycota</taxon>
        <taxon>Pezizomycotina</taxon>
        <taxon>Eurotiomycetes</taxon>
        <taxon>Eurotiomycetidae</taxon>
        <taxon>Eurotiales</taxon>
        <taxon>Aspergillaceae</taxon>
        <taxon>Aspergillus</taxon>
        <taxon>Aspergillus subgen. Circumdati</taxon>
    </lineage>
</organism>
<protein>
    <submittedName>
        <fullName evidence="2">Uncharacterized protein</fullName>
    </submittedName>
</protein>
<dbReference type="EMBL" id="ML736156">
    <property type="protein sequence ID" value="KAE8383190.1"/>
    <property type="molecule type" value="Genomic_DNA"/>
</dbReference>
<sequence length="83" mass="9334">MKITFVFFVFPSWCFVDHSPISINKAWPADVKISIPGASLILVERCAVFCDVRAKPLGQDIKVLESFYAANDNAYSVFFAEIK</sequence>
<name>A0A5N7BN41_9EURO</name>
<evidence type="ECO:0000313" key="2">
    <source>
        <dbReference type="EMBL" id="KAE8383190.1"/>
    </source>
</evidence>
<feature type="signal peptide" evidence="1">
    <location>
        <begin position="1"/>
        <end position="18"/>
    </location>
</feature>
<dbReference type="Proteomes" id="UP000326198">
    <property type="component" value="Unassembled WGS sequence"/>
</dbReference>
<evidence type="ECO:0000313" key="3">
    <source>
        <dbReference type="Proteomes" id="UP000326198"/>
    </source>
</evidence>
<feature type="chain" id="PRO_5024850030" evidence="1">
    <location>
        <begin position="19"/>
        <end position="83"/>
    </location>
</feature>
<accession>A0A5N7BN41</accession>
<keyword evidence="1" id="KW-0732">Signal</keyword>
<dbReference type="AlphaFoldDB" id="A0A5N7BN41"/>
<gene>
    <name evidence="2" type="ORF">BDV26DRAFT_251870</name>
</gene>
<keyword evidence="3" id="KW-1185">Reference proteome</keyword>
<reference evidence="2 3" key="1">
    <citation type="submission" date="2019-04" db="EMBL/GenBank/DDBJ databases">
        <title>Friends and foes A comparative genomics studyof 23 Aspergillus species from section Flavi.</title>
        <authorList>
            <consortium name="DOE Joint Genome Institute"/>
            <person name="Kjaerbolling I."/>
            <person name="Vesth T."/>
            <person name="Frisvad J.C."/>
            <person name="Nybo J.L."/>
            <person name="Theobald S."/>
            <person name="Kildgaard S."/>
            <person name="Isbrandt T."/>
            <person name="Kuo A."/>
            <person name="Sato A."/>
            <person name="Lyhne E.K."/>
            <person name="Kogle M.E."/>
            <person name="Wiebenga A."/>
            <person name="Kun R.S."/>
            <person name="Lubbers R.J."/>
            <person name="Makela M.R."/>
            <person name="Barry K."/>
            <person name="Chovatia M."/>
            <person name="Clum A."/>
            <person name="Daum C."/>
            <person name="Haridas S."/>
            <person name="He G."/>
            <person name="LaButti K."/>
            <person name="Lipzen A."/>
            <person name="Mondo S."/>
            <person name="Riley R."/>
            <person name="Salamov A."/>
            <person name="Simmons B.A."/>
            <person name="Magnuson J.K."/>
            <person name="Henrissat B."/>
            <person name="Mortensen U.H."/>
            <person name="Larsen T.O."/>
            <person name="Devries R.P."/>
            <person name="Grigoriev I.V."/>
            <person name="Machida M."/>
            <person name="Baker S.E."/>
            <person name="Andersen M.R."/>
        </authorList>
    </citation>
    <scope>NUCLEOTIDE SEQUENCE [LARGE SCALE GENOMIC DNA]</scope>
    <source>
        <strain evidence="2 3">IBT 29228</strain>
    </source>
</reference>
<proteinExistence type="predicted"/>